<sequence length="152" mass="16758">MEKEEADMVEDATNEVQFYDPCVGTMRSIPNVFTSKDKYKIQSEQHPSLLKVVPKSKVKESFERNLVSHGGIGPKCKAADCPKSALKGGFCMSHGGIGRICKVEGCLKNVRLQNDGGSLQVGYFSSRISKRLHKRSGMKKLARDCSLKVGYS</sequence>
<name>A0A7R9ECP5_9NEOP</name>
<gene>
    <name evidence="2" type="ORF">TMSB3V08_LOCUS7317</name>
</gene>
<evidence type="ECO:0000313" key="2">
    <source>
        <dbReference type="EMBL" id="CAD7430562.1"/>
    </source>
</evidence>
<feature type="domain" description="WRKY19-like zinc finger" evidence="1">
    <location>
        <begin position="73"/>
        <end position="96"/>
    </location>
</feature>
<dbReference type="AlphaFoldDB" id="A0A7R9ECP5"/>
<reference evidence="2" key="1">
    <citation type="submission" date="2020-11" db="EMBL/GenBank/DDBJ databases">
        <authorList>
            <person name="Tran Van P."/>
        </authorList>
    </citation>
    <scope>NUCLEOTIDE SEQUENCE</scope>
</reference>
<dbReference type="InterPro" id="IPR056866">
    <property type="entry name" value="Znf_WRKY19"/>
</dbReference>
<dbReference type="Pfam" id="PF24906">
    <property type="entry name" value="Zf_WRKY19"/>
    <property type="match status" value="1"/>
</dbReference>
<protein>
    <recommendedName>
        <fullName evidence="1">WRKY19-like zinc finger domain-containing protein</fullName>
    </recommendedName>
</protein>
<organism evidence="2">
    <name type="scientific">Timema monikensis</name>
    <dbReference type="NCBI Taxonomy" id="170555"/>
    <lineage>
        <taxon>Eukaryota</taxon>
        <taxon>Metazoa</taxon>
        <taxon>Ecdysozoa</taxon>
        <taxon>Arthropoda</taxon>
        <taxon>Hexapoda</taxon>
        <taxon>Insecta</taxon>
        <taxon>Pterygota</taxon>
        <taxon>Neoptera</taxon>
        <taxon>Polyneoptera</taxon>
        <taxon>Phasmatodea</taxon>
        <taxon>Timematodea</taxon>
        <taxon>Timematoidea</taxon>
        <taxon>Timematidae</taxon>
        <taxon>Timema</taxon>
    </lineage>
</organism>
<accession>A0A7R9ECP5</accession>
<evidence type="ECO:0000259" key="1">
    <source>
        <dbReference type="Pfam" id="PF24906"/>
    </source>
</evidence>
<dbReference type="EMBL" id="OB794548">
    <property type="protein sequence ID" value="CAD7430562.1"/>
    <property type="molecule type" value="Genomic_DNA"/>
</dbReference>
<proteinExistence type="predicted"/>